<feature type="region of interest" description="Disordered" evidence="2">
    <location>
        <begin position="1"/>
        <end position="161"/>
    </location>
</feature>
<comment type="caution">
    <text evidence="3">The sequence shown here is derived from an EMBL/GenBank/DDBJ whole genome shotgun (WGS) entry which is preliminary data.</text>
</comment>
<evidence type="ECO:0000313" key="3">
    <source>
        <dbReference type="EMBL" id="PPQ69800.1"/>
    </source>
</evidence>
<sequence>MTTSATSVEHGNDTVEQTKLTADSDEQAITASSGIAVPHAEDSKQSTAPAHQQGDILDPPASPTGAPLQEAAPSSADSNLSTIAADLSEKKTPTEDSITVPHVVEDTAKPTLGVETLAISSTEPTRPKNMPSGPEPKTPRRPEGLSSFEFPLDGDSERKSGWRPVKRHATTTFTGTQISDHASLTTRAAQIGNVPHSARPGTEMEKTLFAGTLDRRERELDRRERELDRRERELERMERELERRRRELEQDRARWETQTQMESYMHAVAQPQINRTQEAFPTHWQTALDSFKKSLQAQILLERQEAEIALESRIMRRVNEELAKERKMQEVMQMSEKEVNELMEDTVGHWLRKDEDIADNIRFQSLLHLAQEKMAALAGIQLLPDTDSWALSWRLAIGPSFITQERYNKAMDLLKDKELDASAKAVVESKAAMEFIVEWTSHLRKDESFTPGRISRDEYLESVRRQVEKLHLDEHAFLSLVDFVVPQ</sequence>
<accession>A0A409VU33</accession>
<organism evidence="3 4">
    <name type="scientific">Panaeolus cyanescens</name>
    <dbReference type="NCBI Taxonomy" id="181874"/>
    <lineage>
        <taxon>Eukaryota</taxon>
        <taxon>Fungi</taxon>
        <taxon>Dikarya</taxon>
        <taxon>Basidiomycota</taxon>
        <taxon>Agaricomycotina</taxon>
        <taxon>Agaricomycetes</taxon>
        <taxon>Agaricomycetidae</taxon>
        <taxon>Agaricales</taxon>
        <taxon>Agaricineae</taxon>
        <taxon>Galeropsidaceae</taxon>
        <taxon>Panaeolus</taxon>
    </lineage>
</organism>
<dbReference type="OrthoDB" id="3025194at2759"/>
<keyword evidence="1" id="KW-0175">Coiled coil</keyword>
<proteinExistence type="predicted"/>
<feature type="coiled-coil region" evidence="1">
    <location>
        <begin position="301"/>
        <end position="345"/>
    </location>
</feature>
<dbReference type="EMBL" id="NHTK01005974">
    <property type="protein sequence ID" value="PPQ69800.1"/>
    <property type="molecule type" value="Genomic_DNA"/>
</dbReference>
<evidence type="ECO:0000256" key="2">
    <source>
        <dbReference type="SAM" id="MobiDB-lite"/>
    </source>
</evidence>
<feature type="compositionally biased region" description="Polar residues" evidence="2">
    <location>
        <begin position="1"/>
        <end position="33"/>
    </location>
</feature>
<reference evidence="3 4" key="1">
    <citation type="journal article" date="2018" name="Evol. Lett.">
        <title>Horizontal gene cluster transfer increased hallucinogenic mushroom diversity.</title>
        <authorList>
            <person name="Reynolds H.T."/>
            <person name="Vijayakumar V."/>
            <person name="Gluck-Thaler E."/>
            <person name="Korotkin H.B."/>
            <person name="Matheny P.B."/>
            <person name="Slot J.C."/>
        </authorList>
    </citation>
    <scope>NUCLEOTIDE SEQUENCE [LARGE SCALE GENOMIC DNA]</scope>
    <source>
        <strain evidence="3 4">2629</strain>
    </source>
</reference>
<dbReference type="InParanoid" id="A0A409VU33"/>
<gene>
    <name evidence="3" type="ORF">CVT24_003076</name>
</gene>
<name>A0A409VU33_9AGAR</name>
<keyword evidence="4" id="KW-1185">Reference proteome</keyword>
<dbReference type="STRING" id="181874.A0A409VU33"/>
<feature type="coiled-coil region" evidence="1">
    <location>
        <begin position="213"/>
        <end position="258"/>
    </location>
</feature>
<dbReference type="Proteomes" id="UP000284842">
    <property type="component" value="Unassembled WGS sequence"/>
</dbReference>
<evidence type="ECO:0000313" key="4">
    <source>
        <dbReference type="Proteomes" id="UP000284842"/>
    </source>
</evidence>
<protein>
    <submittedName>
        <fullName evidence="3">Uncharacterized protein</fullName>
    </submittedName>
</protein>
<evidence type="ECO:0000256" key="1">
    <source>
        <dbReference type="SAM" id="Coils"/>
    </source>
</evidence>
<dbReference type="AlphaFoldDB" id="A0A409VU33"/>